<dbReference type="EMBL" id="RAQZ01000001">
    <property type="protein sequence ID" value="KAA1275050.1"/>
    <property type="molecule type" value="Genomic_DNA"/>
</dbReference>
<evidence type="ECO:0008006" key="2">
    <source>
        <dbReference type="Google" id="ProtNLM"/>
    </source>
</evidence>
<reference evidence="1" key="1">
    <citation type="submission" date="2018-09" db="EMBL/GenBank/DDBJ databases">
        <title>The microbial basis of impaired wound healing: differential roles for pathogens, 'bystanders', and strain-level diversification in clinical outcomes.</title>
        <authorList>
            <person name="Kalan L.R."/>
            <person name="Meisel J.S."/>
            <person name="Loesche M.A."/>
            <person name="Horwinski J."/>
            <person name="Soaita I."/>
            <person name="Chen X."/>
            <person name="Gardner S.E."/>
            <person name="Grice E.A."/>
        </authorList>
    </citation>
    <scope>NUCLEOTIDE SEQUENCE</scope>
    <source>
        <strain evidence="1">LK35</strain>
    </source>
</reference>
<comment type="caution">
    <text evidence="1">The sequence shown here is derived from an EMBL/GenBank/DDBJ whole genome shotgun (WGS) entry which is preliminary data.</text>
</comment>
<gene>
    <name evidence="1" type="ORF">D7S40_04155</name>
</gene>
<organism evidence="1">
    <name type="scientific">Staphylococcus aureus</name>
    <dbReference type="NCBI Taxonomy" id="1280"/>
    <lineage>
        <taxon>Bacteria</taxon>
        <taxon>Bacillati</taxon>
        <taxon>Bacillota</taxon>
        <taxon>Bacilli</taxon>
        <taxon>Bacillales</taxon>
        <taxon>Staphylococcaceae</taxon>
        <taxon>Staphylococcus</taxon>
    </lineage>
</organism>
<protein>
    <recommendedName>
        <fullName evidence="2">Nitrogen regulation protein NIFR3</fullName>
    </recommendedName>
</protein>
<sequence>MMIESGTSQCPRLYNVILAGPQHREIGTPISTGNGSWGWGPNTENFVKKFYRQCELGINEFNFVKISFLSHSLCMSLIMYSYF</sequence>
<proteinExistence type="predicted"/>
<name>A0A641AB12_STAAU</name>
<accession>A0A641AB12</accession>
<evidence type="ECO:0000313" key="1">
    <source>
        <dbReference type="EMBL" id="KAA1275050.1"/>
    </source>
</evidence>
<dbReference type="AlphaFoldDB" id="A0A641AB12"/>